<dbReference type="CDD" id="cd16015">
    <property type="entry name" value="LTA_synthase"/>
    <property type="match status" value="1"/>
</dbReference>
<name>A0A2Z6I9N1_9BURK</name>
<evidence type="ECO:0000313" key="7">
    <source>
        <dbReference type="EMBL" id="BBF23089.1"/>
    </source>
</evidence>
<keyword evidence="3" id="KW-0812">Transmembrane</keyword>
<evidence type="ECO:0000256" key="1">
    <source>
        <dbReference type="ARBA" id="ARBA00004651"/>
    </source>
</evidence>
<dbReference type="Gene3D" id="3.40.720.10">
    <property type="entry name" value="Alkaline Phosphatase, subunit A"/>
    <property type="match status" value="1"/>
</dbReference>
<keyword evidence="5" id="KW-0472">Membrane</keyword>
<sequence length="389" mass="43020">MGREQFETHGTGNDQLGLLEPELRNALLFRKGICIGSGTFPSLEGILFDTPLTPLTQTVYGRKPLSVSRIRAYRDAGYRTIFLTSGPEGWRSIAETFPTQGFDAVYGAAALSARYPQAESGTWGVGDEWMFRYALELLDEADRKGEKLFLVLLSTTNHPPHRVPDGAEVPPVDPSRLPAYVRQKSPEDTRAMQQTYRYSANALGRFVRDLRVSGQLEHTVVAATGDHNARFTYDPDGYWLRQMGVPLIFWIPEKLLSAEARRSVDTDRPVGHRDIFPTLNALVLGKTPADFEGRNLLAPSTVDLADSFFGPTSHGFAVGTWGAAILNADGTYECFRPNPDPERPEQLVRVSPCTPLMDRMARAAQAKHGLADMTVRESVRAAKTAARNP</sequence>
<dbReference type="Proteomes" id="UP000271003">
    <property type="component" value="Chromosome"/>
</dbReference>
<accession>A0A2Z6I9N1</accession>
<reference evidence="7 8" key="1">
    <citation type="journal article" date="2018" name="Int. J. Syst. Evol. Microbiol.">
        <title>Mesosutterella multiformis gen. nov., sp. nov., a member of the family Sutterellaceae and Sutterella megalosphaeroides sp. nov., isolated from human faeces.</title>
        <authorList>
            <person name="Sakamoto M."/>
            <person name="Ikeyama N."/>
            <person name="Kunihiro T."/>
            <person name="Iino T."/>
            <person name="Yuki M."/>
            <person name="Ohkuma M."/>
        </authorList>
    </citation>
    <scope>NUCLEOTIDE SEQUENCE [LARGE SCALE GENOMIC DNA]</scope>
    <source>
        <strain evidence="7 8">6FBBBH3</strain>
    </source>
</reference>
<dbReference type="InterPro" id="IPR000917">
    <property type="entry name" value="Sulfatase_N"/>
</dbReference>
<feature type="domain" description="Sulfatase N-terminal" evidence="6">
    <location>
        <begin position="20"/>
        <end position="282"/>
    </location>
</feature>
<evidence type="ECO:0000313" key="8">
    <source>
        <dbReference type="Proteomes" id="UP000271003"/>
    </source>
</evidence>
<dbReference type="EMBL" id="AP018786">
    <property type="protein sequence ID" value="BBF23089.1"/>
    <property type="molecule type" value="Genomic_DNA"/>
</dbReference>
<evidence type="ECO:0000256" key="4">
    <source>
        <dbReference type="ARBA" id="ARBA00022989"/>
    </source>
</evidence>
<evidence type="ECO:0000256" key="5">
    <source>
        <dbReference type="ARBA" id="ARBA00023136"/>
    </source>
</evidence>
<dbReference type="InterPro" id="IPR017850">
    <property type="entry name" value="Alkaline_phosphatase_core_sf"/>
</dbReference>
<keyword evidence="2" id="KW-1003">Cell membrane</keyword>
<dbReference type="InterPro" id="IPR050448">
    <property type="entry name" value="OpgB/LTA_synthase_biosynth"/>
</dbReference>
<keyword evidence="4" id="KW-1133">Transmembrane helix</keyword>
<protein>
    <recommendedName>
        <fullName evidence="6">Sulfatase N-terminal domain-containing protein</fullName>
    </recommendedName>
</protein>
<comment type="subcellular location">
    <subcellularLocation>
        <location evidence="1">Cell membrane</location>
        <topology evidence="1">Multi-pass membrane protein</topology>
    </subcellularLocation>
</comment>
<evidence type="ECO:0000256" key="3">
    <source>
        <dbReference type="ARBA" id="ARBA00022692"/>
    </source>
</evidence>
<dbReference type="GO" id="GO:0005886">
    <property type="term" value="C:plasma membrane"/>
    <property type="evidence" value="ECO:0007669"/>
    <property type="project" value="UniProtKB-SubCell"/>
</dbReference>
<dbReference type="Pfam" id="PF00884">
    <property type="entry name" value="Sulfatase"/>
    <property type="match status" value="1"/>
</dbReference>
<keyword evidence="8" id="KW-1185">Reference proteome</keyword>
<proteinExistence type="predicted"/>
<organism evidence="7 8">
    <name type="scientific">Sutterella megalosphaeroides</name>
    <dbReference type="NCBI Taxonomy" id="2494234"/>
    <lineage>
        <taxon>Bacteria</taxon>
        <taxon>Pseudomonadati</taxon>
        <taxon>Pseudomonadota</taxon>
        <taxon>Betaproteobacteria</taxon>
        <taxon>Burkholderiales</taxon>
        <taxon>Sutterellaceae</taxon>
        <taxon>Sutterella</taxon>
    </lineage>
</organism>
<dbReference type="SUPFAM" id="SSF53649">
    <property type="entry name" value="Alkaline phosphatase-like"/>
    <property type="match status" value="1"/>
</dbReference>
<dbReference type="PANTHER" id="PTHR47371">
    <property type="entry name" value="LIPOTEICHOIC ACID SYNTHASE"/>
    <property type="match status" value="1"/>
</dbReference>
<dbReference type="AlphaFoldDB" id="A0A2Z6I9N1"/>
<evidence type="ECO:0000259" key="6">
    <source>
        <dbReference type="Pfam" id="PF00884"/>
    </source>
</evidence>
<dbReference type="KEGG" id="sutt:SUTMEG_09800"/>
<evidence type="ECO:0000256" key="2">
    <source>
        <dbReference type="ARBA" id="ARBA00022475"/>
    </source>
</evidence>
<dbReference type="PANTHER" id="PTHR47371:SF3">
    <property type="entry name" value="PHOSPHOGLYCEROL TRANSFERASE I"/>
    <property type="match status" value="1"/>
</dbReference>
<gene>
    <name evidence="7" type="ORF">SUTMEG_09800</name>
</gene>